<feature type="chain" id="PRO_5046246902" evidence="2">
    <location>
        <begin position="17"/>
        <end position="180"/>
    </location>
</feature>
<dbReference type="EMBL" id="JABXWT010000001">
    <property type="protein sequence ID" value="NVO54260.1"/>
    <property type="molecule type" value="Genomic_DNA"/>
</dbReference>
<keyword evidence="2" id="KW-0732">Signal</keyword>
<keyword evidence="4" id="KW-1185">Reference proteome</keyword>
<name>A0ABX2PKF6_9RHOB</name>
<organism evidence="3 4">
    <name type="scientific">Ruegeria haliotis</name>
    <dbReference type="NCBI Taxonomy" id="2747601"/>
    <lineage>
        <taxon>Bacteria</taxon>
        <taxon>Pseudomonadati</taxon>
        <taxon>Pseudomonadota</taxon>
        <taxon>Alphaproteobacteria</taxon>
        <taxon>Rhodobacterales</taxon>
        <taxon>Roseobacteraceae</taxon>
        <taxon>Ruegeria</taxon>
    </lineage>
</organism>
<feature type="region of interest" description="Disordered" evidence="1">
    <location>
        <begin position="100"/>
        <end position="119"/>
    </location>
</feature>
<dbReference type="RefSeq" id="WP_176861228.1">
    <property type="nucleotide sequence ID" value="NZ_JABXWT010000001.1"/>
</dbReference>
<comment type="caution">
    <text evidence="3">The sequence shown here is derived from an EMBL/GenBank/DDBJ whole genome shotgun (WGS) entry which is preliminary data.</text>
</comment>
<evidence type="ECO:0000313" key="4">
    <source>
        <dbReference type="Proteomes" id="UP000630805"/>
    </source>
</evidence>
<reference evidence="3 4" key="1">
    <citation type="submission" date="2020-06" db="EMBL/GenBank/DDBJ databases">
        <authorList>
            <person name="Cao W.R."/>
        </authorList>
    </citation>
    <scope>NUCLEOTIDE SEQUENCE [LARGE SCALE GENOMIC DNA]</scope>
    <source>
        <strain evidence="3 4">B1Z28</strain>
    </source>
</reference>
<accession>A0ABX2PKF6</accession>
<feature type="signal peptide" evidence="2">
    <location>
        <begin position="1"/>
        <end position="16"/>
    </location>
</feature>
<dbReference type="InterPro" id="IPR021253">
    <property type="entry name" value="ZrgA-like"/>
</dbReference>
<dbReference type="Pfam" id="PF10986">
    <property type="entry name" value="ZrgA"/>
    <property type="match status" value="1"/>
</dbReference>
<gene>
    <name evidence="3" type="ORF">HW561_00445</name>
</gene>
<evidence type="ECO:0000256" key="2">
    <source>
        <dbReference type="SAM" id="SignalP"/>
    </source>
</evidence>
<sequence length="180" mass="19378">MKCVVLALSLCPAALAAQDSQLETPHQHGVGTLGITFSGAEFTLSLVVPGIDIIGFERPAANDDDRAMVAIAISDLSKPLELFIVPTEAGCFTASANVTLTSESSEETPETGEQTSTHSEFQADYAIQCQDMEALDTIEFAYFDRFESTDKLKVQVELAGLMHKFDVTRATPLLDMSGLQ</sequence>
<proteinExistence type="predicted"/>
<evidence type="ECO:0000256" key="1">
    <source>
        <dbReference type="SAM" id="MobiDB-lite"/>
    </source>
</evidence>
<protein>
    <submittedName>
        <fullName evidence="3">DUF2796 domain-containing protein</fullName>
    </submittedName>
</protein>
<dbReference type="Proteomes" id="UP000630805">
    <property type="component" value="Unassembled WGS sequence"/>
</dbReference>
<evidence type="ECO:0000313" key="3">
    <source>
        <dbReference type="EMBL" id="NVO54260.1"/>
    </source>
</evidence>